<evidence type="ECO:0000313" key="1">
    <source>
        <dbReference type="EMBL" id="GAA1619996.1"/>
    </source>
</evidence>
<protein>
    <submittedName>
        <fullName evidence="1">Uncharacterized protein</fullName>
    </submittedName>
</protein>
<reference evidence="1 2" key="1">
    <citation type="journal article" date="2019" name="Int. J. Syst. Evol. Microbiol.">
        <title>The Global Catalogue of Microorganisms (GCM) 10K type strain sequencing project: providing services to taxonomists for standard genome sequencing and annotation.</title>
        <authorList>
            <consortium name="The Broad Institute Genomics Platform"/>
            <consortium name="The Broad Institute Genome Sequencing Center for Infectious Disease"/>
            <person name="Wu L."/>
            <person name="Ma J."/>
        </authorList>
    </citation>
    <scope>NUCLEOTIDE SEQUENCE [LARGE SCALE GENOMIC DNA]</scope>
    <source>
        <strain evidence="1 2">JCM 14306</strain>
    </source>
</reference>
<comment type="caution">
    <text evidence="1">The sequence shown here is derived from an EMBL/GenBank/DDBJ whole genome shotgun (WGS) entry which is preliminary data.</text>
</comment>
<dbReference type="EMBL" id="BAAANE010000001">
    <property type="protein sequence ID" value="GAA1619996.1"/>
    <property type="molecule type" value="Genomic_DNA"/>
</dbReference>
<proteinExistence type="predicted"/>
<gene>
    <name evidence="1" type="ORF">GCM10009744_03490</name>
</gene>
<accession>A0ABN2EWA9</accession>
<name>A0ABN2EWA9_9ACTN</name>
<dbReference type="Proteomes" id="UP001501319">
    <property type="component" value="Unassembled WGS sequence"/>
</dbReference>
<organism evidence="1 2">
    <name type="scientific">Kribbella alba</name>
    <dbReference type="NCBI Taxonomy" id="190197"/>
    <lineage>
        <taxon>Bacteria</taxon>
        <taxon>Bacillati</taxon>
        <taxon>Actinomycetota</taxon>
        <taxon>Actinomycetes</taxon>
        <taxon>Propionibacteriales</taxon>
        <taxon>Kribbellaceae</taxon>
        <taxon>Kribbella</taxon>
    </lineage>
</organism>
<sequence>MKPFAGVRSQRIPVDTIRAVTVTREQGAVFAWVPPAVVPMSGETVVLGLAHFDMSTGLRRAMRQAEVVSRRLECPVEEDKGDIGPADA</sequence>
<keyword evidence="2" id="KW-1185">Reference proteome</keyword>
<evidence type="ECO:0000313" key="2">
    <source>
        <dbReference type="Proteomes" id="UP001501319"/>
    </source>
</evidence>